<dbReference type="GO" id="GO:0005096">
    <property type="term" value="F:GTPase activator activity"/>
    <property type="evidence" value="ECO:0007669"/>
    <property type="project" value="UniProtKB-KW"/>
</dbReference>
<reference evidence="8" key="1">
    <citation type="submission" date="2024-06" db="UniProtKB">
        <authorList>
            <consortium name="RefSeq"/>
        </authorList>
    </citation>
    <scope>NUCLEOTIDE SEQUENCE [LARGE SCALE GENOMIC DNA]</scope>
</reference>
<evidence type="ECO:0000256" key="5">
    <source>
        <dbReference type="SAM" id="MobiDB-lite"/>
    </source>
</evidence>
<proteinExistence type="predicted"/>
<evidence type="ECO:0000313" key="9">
    <source>
        <dbReference type="RefSeq" id="XP_030073339.1"/>
    </source>
</evidence>
<dbReference type="PANTHER" id="PTHR15711:SF14">
    <property type="entry name" value="SIGNAL-INDUCED PROLIFERATION-ASSOCIATED PROTEIN 1"/>
    <property type="match status" value="1"/>
</dbReference>
<feature type="region of interest" description="Disordered" evidence="5">
    <location>
        <begin position="988"/>
        <end position="1014"/>
    </location>
</feature>
<evidence type="ECO:0000259" key="6">
    <source>
        <dbReference type="PROSITE" id="PS50085"/>
    </source>
</evidence>
<feature type="compositionally biased region" description="Basic and acidic residues" evidence="5">
    <location>
        <begin position="988"/>
        <end position="999"/>
    </location>
</feature>
<feature type="coiled-coil region" evidence="4">
    <location>
        <begin position="1153"/>
        <end position="1194"/>
    </location>
</feature>
<dbReference type="RefSeq" id="XP_030073339.1">
    <property type="nucleotide sequence ID" value="XM_030217479.1"/>
</dbReference>
<dbReference type="FunFam" id="3.40.50.11210:FF:000002">
    <property type="entry name" value="Signal-induced proliferation-associated 1-like protein 1"/>
    <property type="match status" value="1"/>
</dbReference>
<dbReference type="CTD" id="6494"/>
<feature type="region of interest" description="Disordered" evidence="5">
    <location>
        <begin position="253"/>
        <end position="275"/>
    </location>
</feature>
<dbReference type="Pfam" id="PF00595">
    <property type="entry name" value="PDZ"/>
    <property type="match status" value="1"/>
</dbReference>
<dbReference type="SMART" id="SM00228">
    <property type="entry name" value="PDZ"/>
    <property type="match status" value="1"/>
</dbReference>
<evidence type="ECO:0000256" key="1">
    <source>
        <dbReference type="ARBA" id="ARBA00022468"/>
    </source>
</evidence>
<keyword evidence="2" id="KW-0597">Phosphoprotein</keyword>
<dbReference type="Pfam" id="PF02145">
    <property type="entry name" value="Rap_GAP"/>
    <property type="match status" value="1"/>
</dbReference>
<sequence length="1210" mass="134900">MQSDDLFIRKIRRHCNRPPLSALSFEPKGTPTVTSIRTRVEWPPKKEPLCKGLGADQAKSQGPHLALRASGPRSYLMHRSNSDITIGDGEAELEVDGIGASSLGSPNSGDTLHREYGSLTSIEKPGGSPRARAHSHEEQRSSSPAARRFRDPFLLLGLPGEMQEAEVQFQALPQGSPVEKNARALRRLNSLESGPGAKVLKCNHEPGTGAELFPKTWIKQLAHFDVQSILFDPREVVNHCNSVGQRKNITTGASAASQLHSSGASSSLSSSTEDLNLRENVSADEGDGKDNLLVLSCPYFRNEIGGEGERNIRRLEAGQELQWDSFEPPPAYRCPNAAVSVLEEPRECFIKKGSKVGHSIEYADLGACYYRKYFFGKEHQNFFGMDEQLGPVAISLRREEKEGGNCPQYNYRIIFRTTELKTLRGSILEEAVPSAARHATPRGWSPKKLLEHVIPTLNLHCLRLASNSPKVPDTLLKLDEQGLSFQRKIGVMYCKAGQSTEEEMYNNETAGPAFHEFLQLLGDEVQLKGFDKYRAQLDNKMDSTGTHSLYTTYQEYEIMFHVSTMLPYTANNRQQLLRKRHIGNDIVTIVFQEPGALPFTPKTIRSHFQHVFIIVQAHIPCLPHTTYSVSVSRTKDIPLFGPFIPEENLFPKSAAFRDFLLAKAINAENAAEKSEKFYAMATRTRQEYLRDLATNYVTTTTIESTSKFALISLGSKKKEKSKGPKGTEMQSAGALVWSMHARDSRRALELKCLLGISAVFLVLIEGADRRVIFNCSCRDILAWTFSETSIDIYYEKGDYISMNVAEERQEDIKEIVHRLQLVTRGCETRELTLLRNGVGQLGFQVDPEGFVTEVERFTFAEKAGLQPGARLVRVCGQPLVCLSPQQTAELLRTAKKVTITVVPPEENGKPRRSYSELYLKSLQEQNRRADSANAGPAVADGRASEMHTGGAVLKPATLQFLRSLSLQDGPQITLVEERTEFLRRNSDRRTKRMEDRHSTCGEISTFSDSTPDLIPKPLPDRDLRMDIQNHPGHEEPDGIMCSFSPSMDPSEEAVPAATEPSETDRFLPRTLHNSITKFLSQASEPLEEEWQRISDLALACNSILEAMSKEGQQASEAGDPSVTGGKTPSQRKTKDEEVARTLSEKVCQLEAVLKKLQDDLQKEKKDKAVLEAEVQSLRRNNQRLQEESQTTVAQLIKVTEMLCSAGGKQL</sequence>
<dbReference type="PANTHER" id="PTHR15711">
    <property type="entry name" value="RAP GTPASE-ACTIVATING PROTEIN"/>
    <property type="match status" value="1"/>
</dbReference>
<dbReference type="SUPFAM" id="SSF111347">
    <property type="entry name" value="Rap/Ran-GAP"/>
    <property type="match status" value="1"/>
</dbReference>
<dbReference type="OrthoDB" id="2499658at2759"/>
<feature type="compositionally biased region" description="Polar residues" evidence="5">
    <location>
        <begin position="1001"/>
        <end position="1010"/>
    </location>
</feature>
<dbReference type="Gene3D" id="2.30.42.10">
    <property type="match status" value="1"/>
</dbReference>
<dbReference type="InterPro" id="IPR001478">
    <property type="entry name" value="PDZ"/>
</dbReference>
<gene>
    <name evidence="9" type="primary">SIPA1</name>
</gene>
<name>A0A6P7ZCI2_9AMPH</name>
<feature type="domain" description="Rap-GAP" evidence="6">
    <location>
        <begin position="475"/>
        <end position="692"/>
    </location>
</feature>
<feature type="compositionally biased region" description="Low complexity" evidence="5">
    <location>
        <begin position="253"/>
        <end position="271"/>
    </location>
</feature>
<dbReference type="Pfam" id="PF21022">
    <property type="entry name" value="Rap-GAP_dimer"/>
    <property type="match status" value="1"/>
</dbReference>
<dbReference type="CDD" id="cd06745">
    <property type="entry name" value="PDZ_SIPA1-like"/>
    <property type="match status" value="1"/>
</dbReference>
<dbReference type="SUPFAM" id="SSF50156">
    <property type="entry name" value="PDZ domain-like"/>
    <property type="match status" value="1"/>
</dbReference>
<keyword evidence="3 4" id="KW-0175">Coiled coil</keyword>
<dbReference type="Gene3D" id="6.10.140.210">
    <property type="match status" value="1"/>
</dbReference>
<evidence type="ECO:0000256" key="2">
    <source>
        <dbReference type="ARBA" id="ARBA00022553"/>
    </source>
</evidence>
<dbReference type="InterPro" id="IPR035974">
    <property type="entry name" value="Rap/Ran-GAP_sf"/>
</dbReference>
<dbReference type="InterPro" id="IPR050989">
    <property type="entry name" value="Rap1_Ran_GAP"/>
</dbReference>
<dbReference type="InterPro" id="IPR036034">
    <property type="entry name" value="PDZ_sf"/>
</dbReference>
<dbReference type="PROSITE" id="PS50106">
    <property type="entry name" value="PDZ"/>
    <property type="match status" value="1"/>
</dbReference>
<dbReference type="Proteomes" id="UP000515156">
    <property type="component" value="Chromosome 11"/>
</dbReference>
<reference evidence="9" key="2">
    <citation type="submission" date="2025-08" db="UniProtKB">
        <authorList>
            <consortium name="RefSeq"/>
        </authorList>
    </citation>
    <scope>IDENTIFICATION</scope>
</reference>
<feature type="domain" description="PDZ" evidence="7">
    <location>
        <begin position="830"/>
        <end position="906"/>
    </location>
</feature>
<evidence type="ECO:0000256" key="3">
    <source>
        <dbReference type="ARBA" id="ARBA00023054"/>
    </source>
</evidence>
<accession>A0A6P7ZCI2</accession>
<protein>
    <submittedName>
        <fullName evidence="9">Signal-induced proliferation-associated protein 1 isoform X1</fullName>
    </submittedName>
</protein>
<dbReference type="AlphaFoldDB" id="A0A6P7ZCI2"/>
<dbReference type="PROSITE" id="PS50085">
    <property type="entry name" value="RAPGAP"/>
    <property type="match status" value="1"/>
</dbReference>
<feature type="region of interest" description="Disordered" evidence="5">
    <location>
        <begin position="119"/>
        <end position="146"/>
    </location>
</feature>
<dbReference type="InterPro" id="IPR000331">
    <property type="entry name" value="Rap/Ran_GAP_dom"/>
</dbReference>
<evidence type="ECO:0000256" key="4">
    <source>
        <dbReference type="SAM" id="Coils"/>
    </source>
</evidence>
<evidence type="ECO:0000313" key="8">
    <source>
        <dbReference type="Proteomes" id="UP000515156"/>
    </source>
</evidence>
<keyword evidence="1" id="KW-0343">GTPase activation</keyword>
<evidence type="ECO:0000259" key="7">
    <source>
        <dbReference type="PROSITE" id="PS50106"/>
    </source>
</evidence>
<organism evidence="8 9">
    <name type="scientific">Microcaecilia unicolor</name>
    <dbReference type="NCBI Taxonomy" id="1415580"/>
    <lineage>
        <taxon>Eukaryota</taxon>
        <taxon>Metazoa</taxon>
        <taxon>Chordata</taxon>
        <taxon>Craniata</taxon>
        <taxon>Vertebrata</taxon>
        <taxon>Euteleostomi</taxon>
        <taxon>Amphibia</taxon>
        <taxon>Gymnophiona</taxon>
        <taxon>Siphonopidae</taxon>
        <taxon>Microcaecilia</taxon>
    </lineage>
</organism>
<dbReference type="Gene3D" id="3.40.50.11210">
    <property type="entry name" value="Rap/Ran-GAP"/>
    <property type="match status" value="1"/>
</dbReference>
<dbReference type="InParanoid" id="A0A6P7ZCI2"/>
<dbReference type="KEGG" id="muo:115479526"/>
<dbReference type="GeneID" id="115479526"/>
<dbReference type="GO" id="GO:0005737">
    <property type="term" value="C:cytoplasm"/>
    <property type="evidence" value="ECO:0007669"/>
    <property type="project" value="TreeGrafter"/>
</dbReference>
<dbReference type="GO" id="GO:0051056">
    <property type="term" value="P:regulation of small GTPase mediated signal transduction"/>
    <property type="evidence" value="ECO:0007669"/>
    <property type="project" value="InterPro"/>
</dbReference>
<feature type="region of interest" description="Disordered" evidence="5">
    <location>
        <begin position="1109"/>
        <end position="1137"/>
    </location>
</feature>
<feature type="region of interest" description="Disordered" evidence="5">
    <location>
        <begin position="1047"/>
        <end position="1066"/>
    </location>
</feature>
<keyword evidence="8" id="KW-1185">Reference proteome</keyword>